<accession>A0ABR6WW06</accession>
<dbReference type="PROSITE" id="PS51379">
    <property type="entry name" value="4FE4S_FER_2"/>
    <property type="match status" value="2"/>
</dbReference>
<dbReference type="PROSITE" id="PS00198">
    <property type="entry name" value="4FE4S_FER_1"/>
    <property type="match status" value="2"/>
</dbReference>
<feature type="domain" description="4Fe-4S ferredoxin-type" evidence="4">
    <location>
        <begin position="5"/>
        <end position="34"/>
    </location>
</feature>
<dbReference type="InterPro" id="IPR017900">
    <property type="entry name" value="4Fe4S_Fe_S_CS"/>
</dbReference>
<reference evidence="5 6" key="1">
    <citation type="journal article" date="2020" name="mSystems">
        <title>Defining Genomic and Predicted Metabolic Features of the Acetobacterium Genus.</title>
        <authorList>
            <person name="Ross D.E."/>
            <person name="Marshall C.W."/>
            <person name="Gulliver D."/>
            <person name="May H.D."/>
            <person name="Norman R.S."/>
        </authorList>
    </citation>
    <scope>NUCLEOTIDE SEQUENCE [LARGE SCALE GENOMIC DNA]</scope>
    <source>
        <strain evidence="5 6">DSM 8238</strain>
    </source>
</reference>
<gene>
    <name evidence="5" type="ORF">GH808_08900</name>
</gene>
<keyword evidence="1" id="KW-0479">Metal-binding</keyword>
<dbReference type="RefSeq" id="WP_186842435.1">
    <property type="nucleotide sequence ID" value="NZ_WJBC01000011.1"/>
</dbReference>
<name>A0ABR6WW06_9FIRM</name>
<keyword evidence="3" id="KW-0411">Iron-sulfur</keyword>
<evidence type="ECO:0000313" key="6">
    <source>
        <dbReference type="Proteomes" id="UP000603234"/>
    </source>
</evidence>
<feature type="domain" description="4Fe-4S ferredoxin-type" evidence="4">
    <location>
        <begin position="42"/>
        <end position="70"/>
    </location>
</feature>
<dbReference type="Pfam" id="PF13237">
    <property type="entry name" value="Fer4_10"/>
    <property type="match status" value="1"/>
</dbReference>
<keyword evidence="2" id="KW-0408">Iron</keyword>
<sequence length="70" mass="7815">MANPKKPVIDYEICMACGICAADCPLSCLALRKKNIDSYQNAYPVLDDYYLCNGCTRCEKACPMQAIRMV</sequence>
<evidence type="ECO:0000256" key="1">
    <source>
        <dbReference type="ARBA" id="ARBA00022723"/>
    </source>
</evidence>
<evidence type="ECO:0000256" key="2">
    <source>
        <dbReference type="ARBA" id="ARBA00023004"/>
    </source>
</evidence>
<dbReference type="Gene3D" id="3.30.70.20">
    <property type="match status" value="1"/>
</dbReference>
<organism evidence="5 6">
    <name type="scientific">Acetobacterium fimetarium</name>
    <dbReference type="NCBI Taxonomy" id="52691"/>
    <lineage>
        <taxon>Bacteria</taxon>
        <taxon>Bacillati</taxon>
        <taxon>Bacillota</taxon>
        <taxon>Clostridia</taxon>
        <taxon>Eubacteriales</taxon>
        <taxon>Eubacteriaceae</taxon>
        <taxon>Acetobacterium</taxon>
    </lineage>
</organism>
<dbReference type="SUPFAM" id="SSF54862">
    <property type="entry name" value="4Fe-4S ferredoxins"/>
    <property type="match status" value="1"/>
</dbReference>
<dbReference type="Proteomes" id="UP000603234">
    <property type="component" value="Unassembled WGS sequence"/>
</dbReference>
<proteinExistence type="predicted"/>
<keyword evidence="6" id="KW-1185">Reference proteome</keyword>
<dbReference type="EMBL" id="WJBC01000011">
    <property type="protein sequence ID" value="MBC3804550.1"/>
    <property type="molecule type" value="Genomic_DNA"/>
</dbReference>
<evidence type="ECO:0000259" key="4">
    <source>
        <dbReference type="PROSITE" id="PS51379"/>
    </source>
</evidence>
<evidence type="ECO:0000256" key="3">
    <source>
        <dbReference type="ARBA" id="ARBA00023014"/>
    </source>
</evidence>
<protein>
    <submittedName>
        <fullName evidence="5">4Fe-4S dicluster domain-containing protein</fullName>
    </submittedName>
</protein>
<dbReference type="InterPro" id="IPR017896">
    <property type="entry name" value="4Fe4S_Fe-S-bd"/>
</dbReference>
<evidence type="ECO:0000313" key="5">
    <source>
        <dbReference type="EMBL" id="MBC3804550.1"/>
    </source>
</evidence>
<comment type="caution">
    <text evidence="5">The sequence shown here is derived from an EMBL/GenBank/DDBJ whole genome shotgun (WGS) entry which is preliminary data.</text>
</comment>